<dbReference type="InterPro" id="IPR039261">
    <property type="entry name" value="FNR_nucleotide-bd"/>
</dbReference>
<name>A0AAW1YQB5_RUBAR</name>
<dbReference type="Proteomes" id="UP001457282">
    <property type="component" value="Unassembled WGS sequence"/>
</dbReference>
<dbReference type="Gene3D" id="3.40.50.80">
    <property type="entry name" value="Nucleotide-binding domain of ferredoxin-NADP reductase (FNR) module"/>
    <property type="match status" value="1"/>
</dbReference>
<comment type="caution">
    <text evidence="1">The sequence shown here is derived from an EMBL/GenBank/DDBJ whole genome shotgun (WGS) entry which is preliminary data.</text>
</comment>
<dbReference type="EMBL" id="JBEDUW010000001">
    <property type="protein sequence ID" value="KAK9950681.1"/>
    <property type="molecule type" value="Genomic_DNA"/>
</dbReference>
<sequence length="201" mass="22657">MNLSSYFPMSLLYANVSPDDILLKQKLDILVASHPNLKVYYTVVIQQRVGKEEKDTYQRTWQLTAYLVLLKILSSLEVLFLRVTYVLVAYNRTIDSVRSSGMMKHISGDKAKDRSQGELTGILKDCALINNIEQWGVDPDQPSSIEGKSQIDAYNEEQEGGAGLHLQLAFGLGDDQRLVLGIVEELRIDNGIRLFSLPLRQ</sequence>
<keyword evidence="2" id="KW-1185">Reference proteome</keyword>
<reference evidence="1 2" key="1">
    <citation type="journal article" date="2023" name="G3 (Bethesda)">
        <title>A chromosome-length genome assembly and annotation of blackberry (Rubus argutus, cv. 'Hillquist').</title>
        <authorList>
            <person name="Bruna T."/>
            <person name="Aryal R."/>
            <person name="Dudchenko O."/>
            <person name="Sargent D.J."/>
            <person name="Mead D."/>
            <person name="Buti M."/>
            <person name="Cavallini A."/>
            <person name="Hytonen T."/>
            <person name="Andres J."/>
            <person name="Pham M."/>
            <person name="Weisz D."/>
            <person name="Mascagni F."/>
            <person name="Usai G."/>
            <person name="Natali L."/>
            <person name="Bassil N."/>
            <person name="Fernandez G.E."/>
            <person name="Lomsadze A."/>
            <person name="Armour M."/>
            <person name="Olukolu B."/>
            <person name="Poorten T."/>
            <person name="Britton C."/>
            <person name="Davik J."/>
            <person name="Ashrafi H."/>
            <person name="Aiden E.L."/>
            <person name="Borodovsky M."/>
            <person name="Worthington M."/>
        </authorList>
    </citation>
    <scope>NUCLEOTIDE SEQUENCE [LARGE SCALE GENOMIC DNA]</scope>
    <source>
        <strain evidence="1">PI 553951</strain>
    </source>
</reference>
<dbReference type="AlphaFoldDB" id="A0AAW1YQB5"/>
<dbReference type="SUPFAM" id="SSF52343">
    <property type="entry name" value="Ferredoxin reductase-like, C-terminal NADP-linked domain"/>
    <property type="match status" value="1"/>
</dbReference>
<organism evidence="1 2">
    <name type="scientific">Rubus argutus</name>
    <name type="common">Southern blackberry</name>
    <dbReference type="NCBI Taxonomy" id="59490"/>
    <lineage>
        <taxon>Eukaryota</taxon>
        <taxon>Viridiplantae</taxon>
        <taxon>Streptophyta</taxon>
        <taxon>Embryophyta</taxon>
        <taxon>Tracheophyta</taxon>
        <taxon>Spermatophyta</taxon>
        <taxon>Magnoliopsida</taxon>
        <taxon>eudicotyledons</taxon>
        <taxon>Gunneridae</taxon>
        <taxon>Pentapetalae</taxon>
        <taxon>rosids</taxon>
        <taxon>fabids</taxon>
        <taxon>Rosales</taxon>
        <taxon>Rosaceae</taxon>
        <taxon>Rosoideae</taxon>
        <taxon>Rosoideae incertae sedis</taxon>
        <taxon>Rubus</taxon>
    </lineage>
</organism>
<gene>
    <name evidence="1" type="ORF">M0R45_006157</name>
</gene>
<accession>A0AAW1YQB5</accession>
<evidence type="ECO:0000313" key="2">
    <source>
        <dbReference type="Proteomes" id="UP001457282"/>
    </source>
</evidence>
<protein>
    <submittedName>
        <fullName evidence="1">Uncharacterized protein</fullName>
    </submittedName>
</protein>
<evidence type="ECO:0000313" key="1">
    <source>
        <dbReference type="EMBL" id="KAK9950681.1"/>
    </source>
</evidence>
<proteinExistence type="predicted"/>